<gene>
    <name evidence="3" type="ORF">CXU22_12385</name>
</gene>
<evidence type="ECO:0000256" key="1">
    <source>
        <dbReference type="SAM" id="MobiDB-lite"/>
    </source>
</evidence>
<evidence type="ECO:0000313" key="3">
    <source>
        <dbReference type="EMBL" id="PNC17400.1"/>
    </source>
</evidence>
<feature type="compositionally biased region" description="Polar residues" evidence="1">
    <location>
        <begin position="189"/>
        <end position="199"/>
    </location>
</feature>
<dbReference type="OrthoDB" id="199811at2"/>
<proteinExistence type="predicted"/>
<dbReference type="RefSeq" id="WP_102715919.1">
    <property type="nucleotide sequence ID" value="NZ_CABMLK010000001.1"/>
</dbReference>
<feature type="signal peptide" evidence="2">
    <location>
        <begin position="1"/>
        <end position="19"/>
    </location>
</feature>
<dbReference type="AlphaFoldDB" id="A0A2N8HC12"/>
<feature type="compositionally biased region" description="Low complexity" evidence="1">
    <location>
        <begin position="153"/>
        <end position="162"/>
    </location>
</feature>
<reference evidence="3 4" key="1">
    <citation type="journal article" date="2017" name="BMC Genomics">
        <title>Genome sequencing of 39 Akkermansia muciniphila isolates reveals its population structure, genomic and functional diverisity, and global distribution in mammalian gut microbiotas.</title>
        <authorList>
            <person name="Guo X."/>
            <person name="Li S."/>
            <person name="Zhang J."/>
            <person name="Wu F."/>
            <person name="Li X."/>
            <person name="Wu D."/>
            <person name="Zhang M."/>
            <person name="Ou Z."/>
            <person name="Jie Z."/>
            <person name="Yan Q."/>
            <person name="Li P."/>
            <person name="Yi J."/>
            <person name="Peng Y."/>
        </authorList>
    </citation>
    <scope>NUCLEOTIDE SEQUENCE [LARGE SCALE GENOMIC DNA]</scope>
    <source>
        <strain evidence="3 4">GP24</strain>
    </source>
</reference>
<evidence type="ECO:0000256" key="2">
    <source>
        <dbReference type="SAM" id="SignalP"/>
    </source>
</evidence>
<accession>A0A2N8HC12</accession>
<keyword evidence="2" id="KW-0732">Signal</keyword>
<comment type="caution">
    <text evidence="3">The sequence shown here is derived from an EMBL/GenBank/DDBJ whole genome shotgun (WGS) entry which is preliminary data.</text>
</comment>
<dbReference type="Proteomes" id="UP000236000">
    <property type="component" value="Unassembled WGS sequence"/>
</dbReference>
<feature type="region of interest" description="Disordered" evidence="1">
    <location>
        <begin position="135"/>
        <end position="205"/>
    </location>
</feature>
<organism evidence="3 4">
    <name type="scientific">Akkermansia muciniphila</name>
    <dbReference type="NCBI Taxonomy" id="239935"/>
    <lineage>
        <taxon>Bacteria</taxon>
        <taxon>Pseudomonadati</taxon>
        <taxon>Verrucomicrobiota</taxon>
        <taxon>Verrucomicrobiia</taxon>
        <taxon>Verrucomicrobiales</taxon>
        <taxon>Akkermansiaceae</taxon>
        <taxon>Akkermansia</taxon>
    </lineage>
</organism>
<evidence type="ECO:0000313" key="4">
    <source>
        <dbReference type="Proteomes" id="UP000236000"/>
    </source>
</evidence>
<sequence length="221" mass="23317">MNTANLPAMILALSLPCAAAPDSAPEYSAKHKETAAKLAGQQDELQADTSDLIMGETNEEVVELLKKCRHAMNDAVDLLEIYNTGGQTLAAQSEVIELIYQAAKAKMTNAGGEPKPGGQALMDMLRQLLGMDSDSQAMEQQEGDGEGQGKGENGSQKGKGNNPGHGADGKSNMASTQEKGVSNPDMATETRSVPKSTGMSADDMPAEFRKALDAYNKTLQK</sequence>
<dbReference type="EMBL" id="PJKA01000013">
    <property type="protein sequence ID" value="PNC17400.1"/>
    <property type="molecule type" value="Genomic_DNA"/>
</dbReference>
<evidence type="ECO:0008006" key="5">
    <source>
        <dbReference type="Google" id="ProtNLM"/>
    </source>
</evidence>
<feature type="chain" id="PRO_5014698839" description="Secreted protein" evidence="2">
    <location>
        <begin position="20"/>
        <end position="221"/>
    </location>
</feature>
<name>A0A2N8HC12_9BACT</name>
<protein>
    <recommendedName>
        <fullName evidence="5">Secreted protein</fullName>
    </recommendedName>
</protein>